<dbReference type="InterPro" id="IPR035907">
    <property type="entry name" value="Hppk_sf"/>
</dbReference>
<keyword evidence="8" id="KW-0289">Folate biosynthesis</keyword>
<dbReference type="NCBIfam" id="TIGR01498">
    <property type="entry name" value="folK"/>
    <property type="match status" value="1"/>
</dbReference>
<dbReference type="RefSeq" id="WP_188700433.1">
    <property type="nucleotide sequence ID" value="NZ_BMMQ01000003.1"/>
</dbReference>
<dbReference type="CDD" id="cd00483">
    <property type="entry name" value="HPPK"/>
    <property type="match status" value="1"/>
</dbReference>
<evidence type="ECO:0000259" key="9">
    <source>
        <dbReference type="Pfam" id="PF01288"/>
    </source>
</evidence>
<comment type="caution">
    <text evidence="10">The sequence shown here is derived from an EMBL/GenBank/DDBJ whole genome shotgun (WGS) entry which is preliminary data.</text>
</comment>
<sequence length="155" mass="16481">MSIAVVALGSNLGDTSATLDEALVDIRALPLVRSVTASTVISSTAITLTGPDPSKPRYANAVALVDTDLAPSVLLAALNEIESRHGRVRDERWGDRTLDLDIVAYGTVTSDDPRLTLPHPRAHERDFVLDPWLEVAPDAALPGLGPVARIREGLS</sequence>
<keyword evidence="4" id="KW-0808">Transferase</keyword>
<dbReference type="Pfam" id="PF01288">
    <property type="entry name" value="HPPK"/>
    <property type="match status" value="1"/>
</dbReference>
<reference evidence="11" key="1">
    <citation type="journal article" date="2019" name="Int. J. Syst. Evol. Microbiol.">
        <title>The Global Catalogue of Microorganisms (GCM) 10K type strain sequencing project: providing services to taxonomists for standard genome sequencing and annotation.</title>
        <authorList>
            <consortium name="The Broad Institute Genomics Platform"/>
            <consortium name="The Broad Institute Genome Sequencing Center for Infectious Disease"/>
            <person name="Wu L."/>
            <person name="Ma J."/>
        </authorList>
    </citation>
    <scope>NUCLEOTIDE SEQUENCE [LARGE SCALE GENOMIC DNA]</scope>
    <source>
        <strain evidence="11">CGMCC 4.7181</strain>
    </source>
</reference>
<gene>
    <name evidence="10" type="ORF">GCM10010910_11190</name>
</gene>
<dbReference type="Proteomes" id="UP000638043">
    <property type="component" value="Unassembled WGS sequence"/>
</dbReference>
<evidence type="ECO:0000256" key="5">
    <source>
        <dbReference type="ARBA" id="ARBA00022741"/>
    </source>
</evidence>
<dbReference type="Gene3D" id="3.30.70.560">
    <property type="entry name" value="7,8-Dihydro-6-hydroxymethylpterin-pyrophosphokinase HPPK"/>
    <property type="match status" value="1"/>
</dbReference>
<dbReference type="PANTHER" id="PTHR43071:SF1">
    <property type="entry name" value="2-AMINO-4-HYDROXY-6-HYDROXYMETHYLDIHYDROPTERIDINE PYROPHOSPHOKINASE"/>
    <property type="match status" value="1"/>
</dbReference>
<dbReference type="EC" id="2.7.6.3" evidence="3"/>
<dbReference type="SUPFAM" id="SSF55083">
    <property type="entry name" value="6-hydroxymethyl-7,8-dihydropterin pyrophosphokinase, HPPK"/>
    <property type="match status" value="1"/>
</dbReference>
<keyword evidence="6" id="KW-0418">Kinase</keyword>
<dbReference type="InterPro" id="IPR000550">
    <property type="entry name" value="Hppk"/>
</dbReference>
<evidence type="ECO:0000256" key="1">
    <source>
        <dbReference type="ARBA" id="ARBA00000198"/>
    </source>
</evidence>
<comment type="pathway">
    <text evidence="2">Cofactor biosynthesis; tetrahydrofolate biosynthesis; 2-amino-4-hydroxy-6-hydroxymethyl-7,8-dihydropteridine diphosphate from 7,8-dihydroneopterin triphosphate: step 4/4.</text>
</comment>
<evidence type="ECO:0000313" key="11">
    <source>
        <dbReference type="Proteomes" id="UP000638043"/>
    </source>
</evidence>
<protein>
    <recommendedName>
        <fullName evidence="3">2-amino-4-hydroxy-6-hydroxymethyldihydropteridine diphosphokinase</fullName>
        <ecNumber evidence="3">2.7.6.3</ecNumber>
    </recommendedName>
</protein>
<evidence type="ECO:0000256" key="2">
    <source>
        <dbReference type="ARBA" id="ARBA00005051"/>
    </source>
</evidence>
<organism evidence="10 11">
    <name type="scientific">Microbacterium nanhaiense</name>
    <dbReference type="NCBI Taxonomy" id="1301026"/>
    <lineage>
        <taxon>Bacteria</taxon>
        <taxon>Bacillati</taxon>
        <taxon>Actinomycetota</taxon>
        <taxon>Actinomycetes</taxon>
        <taxon>Micrococcales</taxon>
        <taxon>Microbacteriaceae</taxon>
        <taxon>Microbacterium</taxon>
    </lineage>
</organism>
<evidence type="ECO:0000256" key="8">
    <source>
        <dbReference type="ARBA" id="ARBA00022909"/>
    </source>
</evidence>
<evidence type="ECO:0000256" key="7">
    <source>
        <dbReference type="ARBA" id="ARBA00022840"/>
    </source>
</evidence>
<dbReference type="EMBL" id="BMMQ01000003">
    <property type="protein sequence ID" value="GGO62041.1"/>
    <property type="molecule type" value="Genomic_DNA"/>
</dbReference>
<keyword evidence="11" id="KW-1185">Reference proteome</keyword>
<keyword evidence="7" id="KW-0067">ATP-binding</keyword>
<evidence type="ECO:0000256" key="3">
    <source>
        <dbReference type="ARBA" id="ARBA00013253"/>
    </source>
</evidence>
<dbReference type="PANTHER" id="PTHR43071">
    <property type="entry name" value="2-AMINO-4-HYDROXY-6-HYDROXYMETHYLDIHYDROPTERIDINE PYROPHOSPHOKINASE"/>
    <property type="match status" value="1"/>
</dbReference>
<evidence type="ECO:0000256" key="4">
    <source>
        <dbReference type="ARBA" id="ARBA00022679"/>
    </source>
</evidence>
<evidence type="ECO:0000256" key="6">
    <source>
        <dbReference type="ARBA" id="ARBA00022777"/>
    </source>
</evidence>
<name>A0ABQ2N3U2_9MICO</name>
<accession>A0ABQ2N3U2</accession>
<comment type="catalytic activity">
    <reaction evidence="1">
        <text>6-hydroxymethyl-7,8-dihydropterin + ATP = (7,8-dihydropterin-6-yl)methyl diphosphate + AMP + H(+)</text>
        <dbReference type="Rhea" id="RHEA:11412"/>
        <dbReference type="ChEBI" id="CHEBI:15378"/>
        <dbReference type="ChEBI" id="CHEBI:30616"/>
        <dbReference type="ChEBI" id="CHEBI:44841"/>
        <dbReference type="ChEBI" id="CHEBI:72950"/>
        <dbReference type="ChEBI" id="CHEBI:456215"/>
        <dbReference type="EC" id="2.7.6.3"/>
    </reaction>
</comment>
<keyword evidence="5" id="KW-0547">Nucleotide-binding</keyword>
<proteinExistence type="predicted"/>
<evidence type="ECO:0000313" key="10">
    <source>
        <dbReference type="EMBL" id="GGO62041.1"/>
    </source>
</evidence>
<feature type="domain" description="7,8-dihydro-6-hydroxymethylpterin-pyrophosphokinase" evidence="9">
    <location>
        <begin position="5"/>
        <end position="137"/>
    </location>
</feature>